<keyword evidence="6" id="KW-1185">Reference proteome</keyword>
<dbReference type="InterPro" id="IPR018060">
    <property type="entry name" value="HTH_AraC"/>
</dbReference>
<dbReference type="GO" id="GO:0000976">
    <property type="term" value="F:transcription cis-regulatory region binding"/>
    <property type="evidence" value="ECO:0007669"/>
    <property type="project" value="TreeGrafter"/>
</dbReference>
<evidence type="ECO:0000313" key="6">
    <source>
        <dbReference type="Proteomes" id="UP000297535"/>
    </source>
</evidence>
<dbReference type="EMBL" id="SRLB01000030">
    <property type="protein sequence ID" value="TGD95351.1"/>
    <property type="molecule type" value="Genomic_DNA"/>
</dbReference>
<proteinExistence type="predicted"/>
<evidence type="ECO:0000259" key="4">
    <source>
        <dbReference type="PROSITE" id="PS01124"/>
    </source>
</evidence>
<dbReference type="PROSITE" id="PS01124">
    <property type="entry name" value="HTH_ARAC_FAMILY_2"/>
    <property type="match status" value="1"/>
</dbReference>
<organism evidence="5 6">
    <name type="scientific">Methylobacterium nonmethylotrophicum</name>
    <dbReference type="NCBI Taxonomy" id="1141884"/>
    <lineage>
        <taxon>Bacteria</taxon>
        <taxon>Pseudomonadati</taxon>
        <taxon>Pseudomonadota</taxon>
        <taxon>Alphaproteobacteria</taxon>
        <taxon>Hyphomicrobiales</taxon>
        <taxon>Methylobacteriaceae</taxon>
        <taxon>Methylobacterium</taxon>
    </lineage>
</organism>
<evidence type="ECO:0000256" key="1">
    <source>
        <dbReference type="ARBA" id="ARBA00023015"/>
    </source>
</evidence>
<evidence type="ECO:0000313" key="5">
    <source>
        <dbReference type="EMBL" id="TGD95351.1"/>
    </source>
</evidence>
<dbReference type="Gene3D" id="1.10.10.60">
    <property type="entry name" value="Homeodomain-like"/>
    <property type="match status" value="1"/>
</dbReference>
<keyword evidence="3" id="KW-0804">Transcription</keyword>
<dbReference type="GO" id="GO:0003700">
    <property type="term" value="F:DNA-binding transcription factor activity"/>
    <property type="evidence" value="ECO:0007669"/>
    <property type="project" value="InterPro"/>
</dbReference>
<keyword evidence="2" id="KW-0238">DNA-binding</keyword>
<keyword evidence="1" id="KW-0805">Transcription regulation</keyword>
<dbReference type="PANTHER" id="PTHR47894:SF4">
    <property type="entry name" value="HTH-TYPE TRANSCRIPTIONAL REGULATOR GADX"/>
    <property type="match status" value="1"/>
</dbReference>
<dbReference type="OrthoDB" id="9805730at2"/>
<evidence type="ECO:0000256" key="2">
    <source>
        <dbReference type="ARBA" id="ARBA00023125"/>
    </source>
</evidence>
<name>A0A4Z0NGF3_9HYPH</name>
<dbReference type="SUPFAM" id="SSF46689">
    <property type="entry name" value="Homeodomain-like"/>
    <property type="match status" value="1"/>
</dbReference>
<dbReference type="SMART" id="SM00342">
    <property type="entry name" value="HTH_ARAC"/>
    <property type="match status" value="1"/>
</dbReference>
<reference evidence="5 6" key="1">
    <citation type="submission" date="2019-04" db="EMBL/GenBank/DDBJ databases">
        <authorList>
            <person name="Feng G."/>
            <person name="Zhu H."/>
        </authorList>
    </citation>
    <scope>NUCLEOTIDE SEQUENCE [LARGE SCALE GENOMIC DNA]</scope>
    <source>
        <strain evidence="5 6">6HR-1</strain>
    </source>
</reference>
<dbReference type="Pfam" id="PF12833">
    <property type="entry name" value="HTH_18"/>
    <property type="match status" value="1"/>
</dbReference>
<accession>A0A4Z0NGF3</accession>
<dbReference type="Proteomes" id="UP000297535">
    <property type="component" value="Unassembled WGS sequence"/>
</dbReference>
<protein>
    <submittedName>
        <fullName evidence="5">AraC family transcriptional regulator</fullName>
    </submittedName>
</protein>
<evidence type="ECO:0000256" key="3">
    <source>
        <dbReference type="ARBA" id="ARBA00023163"/>
    </source>
</evidence>
<dbReference type="AlphaFoldDB" id="A0A4Z0NGF3"/>
<sequence length="246" mass="27564">MYIWFPGPCLLECCLSDWRRFIEHPGGGHLRGTVETVSHAPYGADTEGVAPHCDRAIAAVTGVLRSLCSPHWSTEEGLLPRLEPEDTTPYKRVFRAPVLAGDRRAGVPGRLLRRSIEGANPLIRAVAERRIRRREAVIPADVTADVQRRVRSTAIRQRMSKIHVAQALAIGPRTLSRRLKTEGTTVKFVTNQTRLAMAKQRLADTTISLAEIPAALEFSEPAAFTHAFRRWTGMMPSAWRKERWAE</sequence>
<dbReference type="PANTHER" id="PTHR47894">
    <property type="entry name" value="HTH-TYPE TRANSCRIPTIONAL REGULATOR GADX"/>
    <property type="match status" value="1"/>
</dbReference>
<dbReference type="InterPro" id="IPR009057">
    <property type="entry name" value="Homeodomain-like_sf"/>
</dbReference>
<comment type="caution">
    <text evidence="5">The sequence shown here is derived from an EMBL/GenBank/DDBJ whole genome shotgun (WGS) entry which is preliminary data.</text>
</comment>
<feature type="domain" description="HTH araC/xylS-type" evidence="4">
    <location>
        <begin position="144"/>
        <end position="242"/>
    </location>
</feature>
<gene>
    <name evidence="5" type="ORF">EU555_28435</name>
</gene>
<dbReference type="GO" id="GO:0005829">
    <property type="term" value="C:cytosol"/>
    <property type="evidence" value="ECO:0007669"/>
    <property type="project" value="TreeGrafter"/>
</dbReference>